<sequence length="34" mass="4036">MERKIQSLLAKKIYKNRAKVENFYHLVTGNAQNE</sequence>
<evidence type="ECO:0000313" key="1">
    <source>
        <dbReference type="EMBL" id="MBX45003.1"/>
    </source>
</evidence>
<dbReference type="EMBL" id="GGEC01064519">
    <property type="protein sequence ID" value="MBX45003.1"/>
    <property type="molecule type" value="Transcribed_RNA"/>
</dbReference>
<proteinExistence type="predicted"/>
<accession>A0A2P2NRA4</accession>
<reference evidence="1" key="1">
    <citation type="submission" date="2018-02" db="EMBL/GenBank/DDBJ databases">
        <title>Rhizophora mucronata_Transcriptome.</title>
        <authorList>
            <person name="Meera S.P."/>
            <person name="Sreeshan A."/>
            <person name="Augustine A."/>
        </authorList>
    </citation>
    <scope>NUCLEOTIDE SEQUENCE</scope>
    <source>
        <tissue evidence="1">Leaf</tissue>
    </source>
</reference>
<protein>
    <submittedName>
        <fullName evidence="1">Uncharacterized protein</fullName>
    </submittedName>
</protein>
<dbReference type="AlphaFoldDB" id="A0A2P2NRA4"/>
<name>A0A2P2NRA4_RHIMU</name>
<organism evidence="1">
    <name type="scientific">Rhizophora mucronata</name>
    <name type="common">Asiatic mangrove</name>
    <dbReference type="NCBI Taxonomy" id="61149"/>
    <lineage>
        <taxon>Eukaryota</taxon>
        <taxon>Viridiplantae</taxon>
        <taxon>Streptophyta</taxon>
        <taxon>Embryophyta</taxon>
        <taxon>Tracheophyta</taxon>
        <taxon>Spermatophyta</taxon>
        <taxon>Magnoliopsida</taxon>
        <taxon>eudicotyledons</taxon>
        <taxon>Gunneridae</taxon>
        <taxon>Pentapetalae</taxon>
        <taxon>rosids</taxon>
        <taxon>fabids</taxon>
        <taxon>Malpighiales</taxon>
        <taxon>Rhizophoraceae</taxon>
        <taxon>Rhizophora</taxon>
    </lineage>
</organism>